<reference evidence="2" key="1">
    <citation type="journal article" date="2013" name="Genetics">
        <title>The draft genome and transcriptome of Panagrellus redivivus are shaped by the harsh demands of a free-living lifestyle.</title>
        <authorList>
            <person name="Srinivasan J."/>
            <person name="Dillman A.R."/>
            <person name="Macchietto M.G."/>
            <person name="Heikkinen L."/>
            <person name="Lakso M."/>
            <person name="Fracchia K.M."/>
            <person name="Antoshechkin I."/>
            <person name="Mortazavi A."/>
            <person name="Wong G."/>
            <person name="Sternberg P.W."/>
        </authorList>
    </citation>
    <scope>NUCLEOTIDE SEQUENCE [LARGE SCALE GENOMIC DNA]</scope>
    <source>
        <strain evidence="2">MT8872</strain>
    </source>
</reference>
<evidence type="ECO:0000313" key="2">
    <source>
        <dbReference type="Proteomes" id="UP000492821"/>
    </source>
</evidence>
<dbReference type="GO" id="GO:0005524">
    <property type="term" value="F:ATP binding"/>
    <property type="evidence" value="ECO:0007669"/>
    <property type="project" value="InterPro"/>
</dbReference>
<proteinExistence type="predicted"/>
<dbReference type="PROSITE" id="PS50011">
    <property type="entry name" value="PROTEIN_KINASE_DOM"/>
    <property type="match status" value="1"/>
</dbReference>
<dbReference type="GO" id="GO:0004672">
    <property type="term" value="F:protein kinase activity"/>
    <property type="evidence" value="ECO:0007669"/>
    <property type="project" value="InterPro"/>
</dbReference>
<protein>
    <submittedName>
        <fullName evidence="3">Protein kinase domain-containing protein</fullName>
    </submittedName>
</protein>
<dbReference type="WBParaSite" id="Pan_g15836.t1">
    <property type="protein sequence ID" value="Pan_g15836.t1"/>
    <property type="gene ID" value="Pan_g15836"/>
</dbReference>
<evidence type="ECO:0000313" key="3">
    <source>
        <dbReference type="WBParaSite" id="Pan_g15836.t1"/>
    </source>
</evidence>
<dbReference type="InterPro" id="IPR011009">
    <property type="entry name" value="Kinase-like_dom_sf"/>
</dbReference>
<reference evidence="3" key="2">
    <citation type="submission" date="2020-10" db="UniProtKB">
        <authorList>
            <consortium name="WormBaseParasite"/>
        </authorList>
    </citation>
    <scope>IDENTIFICATION</scope>
</reference>
<feature type="domain" description="Protein kinase" evidence="1">
    <location>
        <begin position="42"/>
        <end position="339"/>
    </location>
</feature>
<accession>A0A7E4V3Y7</accession>
<name>A0A7E4V3Y7_PANRE</name>
<dbReference type="InterPro" id="IPR000719">
    <property type="entry name" value="Prot_kinase_dom"/>
</dbReference>
<dbReference type="Gene3D" id="3.30.200.20">
    <property type="entry name" value="Phosphorylase Kinase, domain 1"/>
    <property type="match status" value="1"/>
</dbReference>
<dbReference type="Proteomes" id="UP000492821">
    <property type="component" value="Unassembled WGS sequence"/>
</dbReference>
<dbReference type="AlphaFoldDB" id="A0A7E4V3Y7"/>
<sequence>MSLDPKFAEEYARELVDMSDVLPRQIFHRHREPCVPYFYGKTSVRSEPGRIVYNAVYNDPEDGENKHCVQVKQINLVALAKKTNTKEELREVYLKQAMELYMLHFIKHPNLMQALCTERCRGNLSQYFIVTHRYISVRTFANAAYKSTKQLKESQLAYPTDITDRTYVIYVLSNVLVGLQWMHSRRMYHNAISVDSVYIGNDAEVVIGDFENATVMAKKDAHKEDYYEDVWGVGILMAFLHHYEFMAKLEKRNREPSSWLYIGNAAFQQIQELISDFSTGERLLYRLVLNMQKPANTKTLIDHPLIKESREQTPYVKKLIKKELTEWMLRWEVLPEPFTSSRTYTDCWMSGLGLKQISAVPNQLDDYKSPNPVKPDDLINVHVGLYRESIEIPYETMYYEYAFTFKPMHEHQILSGIMRLAKIEGEARARGEDEDTFVMKAADILLLRMVIDKGVDKLLSTHLCLPYRQAMTDNRCMVVHVCNAPRQRAPYPDDTSFLDQSLDEQALEYE</sequence>
<dbReference type="SUPFAM" id="SSF56112">
    <property type="entry name" value="Protein kinase-like (PK-like)"/>
    <property type="match status" value="1"/>
</dbReference>
<keyword evidence="2" id="KW-1185">Reference proteome</keyword>
<dbReference type="Gene3D" id="1.10.510.10">
    <property type="entry name" value="Transferase(Phosphotransferase) domain 1"/>
    <property type="match status" value="1"/>
</dbReference>
<evidence type="ECO:0000259" key="1">
    <source>
        <dbReference type="PROSITE" id="PS50011"/>
    </source>
</evidence>
<organism evidence="2 3">
    <name type="scientific">Panagrellus redivivus</name>
    <name type="common">Microworm</name>
    <dbReference type="NCBI Taxonomy" id="6233"/>
    <lineage>
        <taxon>Eukaryota</taxon>
        <taxon>Metazoa</taxon>
        <taxon>Ecdysozoa</taxon>
        <taxon>Nematoda</taxon>
        <taxon>Chromadorea</taxon>
        <taxon>Rhabditida</taxon>
        <taxon>Tylenchina</taxon>
        <taxon>Panagrolaimomorpha</taxon>
        <taxon>Panagrolaimoidea</taxon>
        <taxon>Panagrolaimidae</taxon>
        <taxon>Panagrellus</taxon>
    </lineage>
</organism>